<dbReference type="GO" id="GO:0044010">
    <property type="term" value="P:single-species biofilm formation"/>
    <property type="evidence" value="ECO:0007669"/>
    <property type="project" value="InterPro"/>
</dbReference>
<protein>
    <submittedName>
        <fullName evidence="3">DNA-damage-inducible protein J</fullName>
    </submittedName>
</protein>
<evidence type="ECO:0000313" key="4">
    <source>
        <dbReference type="Proteomes" id="UP000295496"/>
    </source>
</evidence>
<name>A0A4R1KXG5_9PAST</name>
<sequence length="96" mass="10958">MTSINFNIRLDSRLKERAFSVIESYGLTPSQAIKLFLNQIADTKSVPLSFDHHADTPNAVTRLAMLEAIENRKNGKNLKGYTNMDQMMKDILQEQE</sequence>
<comment type="similarity">
    <text evidence="1">Belongs to the RelB/DinJ antitoxin family.</text>
</comment>
<dbReference type="GO" id="GO:0015643">
    <property type="term" value="F:toxic substance binding"/>
    <property type="evidence" value="ECO:0007669"/>
    <property type="project" value="InterPro"/>
</dbReference>
<evidence type="ECO:0000256" key="1">
    <source>
        <dbReference type="ARBA" id="ARBA00010562"/>
    </source>
</evidence>
<dbReference type="InterPro" id="IPR026262">
    <property type="entry name" value="DinJ"/>
</dbReference>
<organism evidence="3 4">
    <name type="scientific">Lonepinella koalarum</name>
    <dbReference type="NCBI Taxonomy" id="53417"/>
    <lineage>
        <taxon>Bacteria</taxon>
        <taxon>Pseudomonadati</taxon>
        <taxon>Pseudomonadota</taxon>
        <taxon>Gammaproteobacteria</taxon>
        <taxon>Pasteurellales</taxon>
        <taxon>Pasteurellaceae</taxon>
        <taxon>Lonepinella</taxon>
    </lineage>
</organism>
<evidence type="ECO:0000313" key="3">
    <source>
        <dbReference type="EMBL" id="TCK70014.1"/>
    </source>
</evidence>
<proteinExistence type="inferred from homology"/>
<dbReference type="EMBL" id="SMGJ01000003">
    <property type="protein sequence ID" value="TCK70014.1"/>
    <property type="molecule type" value="Genomic_DNA"/>
</dbReference>
<keyword evidence="4" id="KW-1185">Reference proteome</keyword>
<dbReference type="GO" id="GO:0006351">
    <property type="term" value="P:DNA-templated transcription"/>
    <property type="evidence" value="ECO:0007669"/>
    <property type="project" value="TreeGrafter"/>
</dbReference>
<evidence type="ECO:0000256" key="2">
    <source>
        <dbReference type="ARBA" id="ARBA00022649"/>
    </source>
</evidence>
<dbReference type="Proteomes" id="UP000295496">
    <property type="component" value="Unassembled WGS sequence"/>
</dbReference>
<dbReference type="PANTHER" id="PTHR38781">
    <property type="entry name" value="ANTITOXIN DINJ-RELATED"/>
    <property type="match status" value="1"/>
</dbReference>
<dbReference type="PANTHER" id="PTHR38781:SF1">
    <property type="entry name" value="ANTITOXIN DINJ-RELATED"/>
    <property type="match status" value="1"/>
</dbReference>
<dbReference type="GO" id="GO:0000987">
    <property type="term" value="F:cis-regulatory region sequence-specific DNA binding"/>
    <property type="evidence" value="ECO:0007669"/>
    <property type="project" value="InterPro"/>
</dbReference>
<dbReference type="InterPro" id="IPR013321">
    <property type="entry name" value="Arc_rbn_hlx_hlx"/>
</dbReference>
<comment type="caution">
    <text evidence="3">The sequence shown here is derived from an EMBL/GenBank/DDBJ whole genome shotgun (WGS) entry which is preliminary data.</text>
</comment>
<dbReference type="PIRSF" id="PIRSF003108">
    <property type="entry name" value="DinJ"/>
    <property type="match status" value="1"/>
</dbReference>
<dbReference type="GO" id="GO:0006355">
    <property type="term" value="P:regulation of DNA-templated transcription"/>
    <property type="evidence" value="ECO:0007669"/>
    <property type="project" value="InterPro"/>
</dbReference>
<dbReference type="Gene3D" id="1.10.1220.10">
    <property type="entry name" value="Met repressor-like"/>
    <property type="match status" value="1"/>
</dbReference>
<dbReference type="NCBIfam" id="TIGR02384">
    <property type="entry name" value="RelB_DinJ"/>
    <property type="match status" value="1"/>
</dbReference>
<accession>A0A4R1KXG5</accession>
<dbReference type="Pfam" id="PF04221">
    <property type="entry name" value="RelB"/>
    <property type="match status" value="1"/>
</dbReference>
<reference evidence="3 4" key="1">
    <citation type="submission" date="2019-03" db="EMBL/GenBank/DDBJ databases">
        <title>Genomic Encyclopedia of Type Strains, Phase IV (KMG-IV): sequencing the most valuable type-strain genomes for metagenomic binning, comparative biology and taxonomic classification.</title>
        <authorList>
            <person name="Goeker M."/>
        </authorList>
    </citation>
    <scope>NUCLEOTIDE SEQUENCE [LARGE SCALE GENOMIC DNA]</scope>
    <source>
        <strain evidence="3 4">DSM 10053</strain>
    </source>
</reference>
<gene>
    <name evidence="3" type="ORF">EV692_1236</name>
</gene>
<dbReference type="AlphaFoldDB" id="A0A4R1KXG5"/>
<dbReference type="InterPro" id="IPR007337">
    <property type="entry name" value="RelB/DinJ"/>
</dbReference>
<dbReference type="OrthoDB" id="8613542at2"/>
<keyword evidence="2" id="KW-1277">Toxin-antitoxin system</keyword>
<dbReference type="RefSeq" id="WP_132301578.1">
    <property type="nucleotide sequence ID" value="NZ_CP170642.1"/>
</dbReference>